<comment type="caution">
    <text evidence="1">The sequence shown here is derived from an EMBL/GenBank/DDBJ whole genome shotgun (WGS) entry which is preliminary data.</text>
</comment>
<dbReference type="OrthoDB" id="9802518at2"/>
<reference evidence="1 2" key="1">
    <citation type="journal article" date="2015" name="Stand. Genomic Sci.">
        <title>Genomic Encyclopedia of Bacterial and Archaeal Type Strains, Phase III: the genomes of soil and plant-associated and newly described type strains.</title>
        <authorList>
            <person name="Whitman W.B."/>
            <person name="Woyke T."/>
            <person name="Klenk H.P."/>
            <person name="Zhou Y."/>
            <person name="Lilburn T.G."/>
            <person name="Beck B.J."/>
            <person name="De Vos P."/>
            <person name="Vandamme P."/>
            <person name="Eisen J.A."/>
            <person name="Garrity G."/>
            <person name="Hugenholtz P."/>
            <person name="Kyrpides N.C."/>
        </authorList>
    </citation>
    <scope>NUCLEOTIDE SEQUENCE [LARGE SCALE GENOMIC DNA]</scope>
    <source>
        <strain evidence="1 2">CGMCC 1.6858</strain>
    </source>
</reference>
<dbReference type="InterPro" id="IPR010386">
    <property type="entry name" value="tRNA-Hydrxlase_MiaE"/>
</dbReference>
<dbReference type="EMBL" id="VLKY01000007">
    <property type="protein sequence ID" value="TWI53793.1"/>
    <property type="molecule type" value="Genomic_DNA"/>
</dbReference>
<accession>A0A562QAP1</accession>
<name>A0A562QAP1_9PSED</name>
<gene>
    <name evidence="1" type="ORF">IQ22_02403</name>
</gene>
<dbReference type="PANTHER" id="PTHR42637:SF1">
    <property type="entry name" value="TRNA 2-(METHYLSULFANYL)-N(6)-ISOPENTENYLADENOSINE(37) HYDROXYLASE"/>
    <property type="match status" value="1"/>
</dbReference>
<dbReference type="Gene3D" id="1.20.1260.10">
    <property type="match status" value="1"/>
</dbReference>
<dbReference type="InterPro" id="IPR009078">
    <property type="entry name" value="Ferritin-like_SF"/>
</dbReference>
<dbReference type="SUPFAM" id="SSF47240">
    <property type="entry name" value="Ferritin-like"/>
    <property type="match status" value="1"/>
</dbReference>
<dbReference type="PIRSF" id="PIRSF020736">
    <property type="entry name" value="MiaE"/>
    <property type="match status" value="1"/>
</dbReference>
<dbReference type="AlphaFoldDB" id="A0A562QAP1"/>
<organism evidence="1 2">
    <name type="scientific">Pseudomonas duriflava</name>
    <dbReference type="NCBI Taxonomy" id="459528"/>
    <lineage>
        <taxon>Bacteria</taxon>
        <taxon>Pseudomonadati</taxon>
        <taxon>Pseudomonadota</taxon>
        <taxon>Gammaproteobacteria</taxon>
        <taxon>Pseudomonadales</taxon>
        <taxon>Pseudomonadaceae</taxon>
        <taxon>Pseudomonas</taxon>
    </lineage>
</organism>
<evidence type="ECO:0000313" key="2">
    <source>
        <dbReference type="Proteomes" id="UP000316905"/>
    </source>
</evidence>
<dbReference type="Proteomes" id="UP000316905">
    <property type="component" value="Unassembled WGS sequence"/>
</dbReference>
<dbReference type="GO" id="GO:0045301">
    <property type="term" value="F:tRNA 2-(methylsulfanyl)-N(6)-isopentenyladenosine(37) hydroxylase activity"/>
    <property type="evidence" value="ECO:0007669"/>
    <property type="project" value="InterPro"/>
</dbReference>
<dbReference type="PANTHER" id="PTHR42637">
    <property type="entry name" value="TRNA-(MS[2]IO[6]A)-HYDROXYLASE"/>
    <property type="match status" value="1"/>
</dbReference>
<dbReference type="RefSeq" id="WP_145141959.1">
    <property type="nucleotide sequence ID" value="NZ_VLKY01000007.1"/>
</dbReference>
<proteinExistence type="predicted"/>
<dbReference type="GO" id="GO:0006400">
    <property type="term" value="P:tRNA modification"/>
    <property type="evidence" value="ECO:0007669"/>
    <property type="project" value="InterPro"/>
</dbReference>
<dbReference type="CDD" id="cd07910">
    <property type="entry name" value="MiaE"/>
    <property type="match status" value="1"/>
</dbReference>
<dbReference type="InterPro" id="IPR012347">
    <property type="entry name" value="Ferritin-like"/>
</dbReference>
<dbReference type="Pfam" id="PF06175">
    <property type="entry name" value="MiaE"/>
    <property type="match status" value="1"/>
</dbReference>
<keyword evidence="2" id="KW-1185">Reference proteome</keyword>
<protein>
    <submittedName>
        <fullName evidence="1">tRNA-(Ms[2]io[6]A)-hydroxylase</fullName>
    </submittedName>
</protein>
<evidence type="ECO:0000313" key="1">
    <source>
        <dbReference type="EMBL" id="TWI53793.1"/>
    </source>
</evidence>
<sequence>MVLPEMDEFLACKTPDAWIEAALQDLPTLLIDHANNEKKAAGAAFHYLFTYSNRLDLVNKMSRIAREELRHFEQVLQIMKRRGIAHENVTSARYAGAMRKLCRNHEPYRLTDSLVVGAFIECRSCERFSAIAPHLDEDLSKFYSGLLKSEARHFQDYLKLAYQYGDEKDVTAKIAEIQALEAQLISSTDSEMRFHSGIPMAA</sequence>